<organism evidence="6 7">
    <name type="scientific">Tessaracoccus defluvii</name>
    <dbReference type="NCBI Taxonomy" id="1285901"/>
    <lineage>
        <taxon>Bacteria</taxon>
        <taxon>Bacillati</taxon>
        <taxon>Actinomycetota</taxon>
        <taxon>Actinomycetes</taxon>
        <taxon>Propionibacteriales</taxon>
        <taxon>Propionibacteriaceae</taxon>
        <taxon>Tessaracoccus</taxon>
    </lineage>
</organism>
<evidence type="ECO:0000256" key="4">
    <source>
        <dbReference type="ARBA" id="ARBA00023163"/>
    </source>
</evidence>
<dbReference type="Pfam" id="PF03466">
    <property type="entry name" value="LysR_substrate"/>
    <property type="match status" value="1"/>
</dbReference>
<keyword evidence="4" id="KW-0804">Transcription</keyword>
<dbReference type="AlphaFoldDB" id="A0A7H0H3F4"/>
<gene>
    <name evidence="6" type="ORF">H9L22_12425</name>
</gene>
<proteinExistence type="inferred from homology"/>
<dbReference type="CDD" id="cd05466">
    <property type="entry name" value="PBP2_LTTR_substrate"/>
    <property type="match status" value="1"/>
</dbReference>
<feature type="domain" description="LysR substrate-binding" evidence="5">
    <location>
        <begin position="9"/>
        <end position="106"/>
    </location>
</feature>
<dbReference type="Gene3D" id="3.40.190.10">
    <property type="entry name" value="Periplasmic binding protein-like II"/>
    <property type="match status" value="2"/>
</dbReference>
<dbReference type="InterPro" id="IPR005119">
    <property type="entry name" value="LysR_subst-bd"/>
</dbReference>
<dbReference type="GO" id="GO:0032993">
    <property type="term" value="C:protein-DNA complex"/>
    <property type="evidence" value="ECO:0007669"/>
    <property type="project" value="TreeGrafter"/>
</dbReference>
<evidence type="ECO:0000256" key="1">
    <source>
        <dbReference type="ARBA" id="ARBA00009437"/>
    </source>
</evidence>
<sequence length="155" mass="17376">MTTPAHLPLRVGYVPGVILTKWRRIWEERFPDTPLAITPVTEPDARGALLRGDVDACFVRLPLDVDGLHLIRLYDEQPVVWVAKEHAIAAVDEVTLEDLLDEEVLTEVTAVNIDRVVAEVAVLRVPLSVARGRAAATWSTALSSTPRRRRWVWRG</sequence>
<reference evidence="6 7" key="1">
    <citation type="submission" date="2020-08" db="EMBL/GenBank/DDBJ databases">
        <title>Genome sequence of Tessaracoccus defluvii JCM 17540T.</title>
        <authorList>
            <person name="Hyun D.-W."/>
            <person name="Bae J.-W."/>
        </authorList>
    </citation>
    <scope>NUCLEOTIDE SEQUENCE [LARGE SCALE GENOMIC DNA]</scope>
    <source>
        <strain evidence="6 7">JCM 17540</strain>
    </source>
</reference>
<dbReference type="Proteomes" id="UP000516117">
    <property type="component" value="Chromosome"/>
</dbReference>
<dbReference type="KEGG" id="tdf:H9L22_12425"/>
<keyword evidence="3" id="KW-0238">DNA-binding</keyword>
<evidence type="ECO:0000259" key="5">
    <source>
        <dbReference type="Pfam" id="PF03466"/>
    </source>
</evidence>
<dbReference type="RefSeq" id="WP_187720206.1">
    <property type="nucleotide sequence ID" value="NZ_CP060789.1"/>
</dbReference>
<keyword evidence="7" id="KW-1185">Reference proteome</keyword>
<accession>A0A7H0H3F4</accession>
<evidence type="ECO:0000256" key="2">
    <source>
        <dbReference type="ARBA" id="ARBA00023015"/>
    </source>
</evidence>
<evidence type="ECO:0000313" key="7">
    <source>
        <dbReference type="Proteomes" id="UP000516117"/>
    </source>
</evidence>
<dbReference type="SUPFAM" id="SSF53850">
    <property type="entry name" value="Periplasmic binding protein-like II"/>
    <property type="match status" value="1"/>
</dbReference>
<evidence type="ECO:0000313" key="6">
    <source>
        <dbReference type="EMBL" id="QNP55070.1"/>
    </source>
</evidence>
<dbReference type="GO" id="GO:0003700">
    <property type="term" value="F:DNA-binding transcription factor activity"/>
    <property type="evidence" value="ECO:0007669"/>
    <property type="project" value="TreeGrafter"/>
</dbReference>
<evidence type="ECO:0000256" key="3">
    <source>
        <dbReference type="ARBA" id="ARBA00023125"/>
    </source>
</evidence>
<comment type="similarity">
    <text evidence="1">Belongs to the LysR transcriptional regulatory family.</text>
</comment>
<name>A0A7H0H3F4_9ACTN</name>
<dbReference type="EMBL" id="CP060789">
    <property type="protein sequence ID" value="QNP55070.1"/>
    <property type="molecule type" value="Genomic_DNA"/>
</dbReference>
<dbReference type="PANTHER" id="PTHR30346:SF0">
    <property type="entry name" value="HCA OPERON TRANSCRIPTIONAL ACTIVATOR HCAR"/>
    <property type="match status" value="1"/>
</dbReference>
<dbReference type="GO" id="GO:0003677">
    <property type="term" value="F:DNA binding"/>
    <property type="evidence" value="ECO:0007669"/>
    <property type="project" value="UniProtKB-KW"/>
</dbReference>
<keyword evidence="2" id="KW-0805">Transcription regulation</keyword>
<dbReference type="PANTHER" id="PTHR30346">
    <property type="entry name" value="TRANSCRIPTIONAL DUAL REGULATOR HCAR-RELATED"/>
    <property type="match status" value="1"/>
</dbReference>
<protein>
    <submittedName>
        <fullName evidence="6">LysR family transcriptional regulator substrate-binding protein</fullName>
    </submittedName>
</protein>